<dbReference type="RefSeq" id="WP_167486795.1">
    <property type="nucleotide sequence ID" value="NZ_CP046173.1"/>
</dbReference>
<feature type="transmembrane region" description="Helical" evidence="2">
    <location>
        <begin position="6"/>
        <end position="25"/>
    </location>
</feature>
<feature type="domain" description="DUF6545" evidence="3">
    <location>
        <begin position="249"/>
        <end position="380"/>
    </location>
</feature>
<feature type="transmembrane region" description="Helical" evidence="2">
    <location>
        <begin position="37"/>
        <end position="58"/>
    </location>
</feature>
<feature type="transmembrane region" description="Helical" evidence="2">
    <location>
        <begin position="145"/>
        <end position="166"/>
    </location>
</feature>
<dbReference type="NCBIfam" id="NF042915">
    <property type="entry name" value="MAB_1171c_fam"/>
    <property type="match status" value="1"/>
</dbReference>
<dbReference type="InterPro" id="IPR046675">
    <property type="entry name" value="DUF6545"/>
</dbReference>
<dbReference type="EMBL" id="CP046173">
    <property type="protein sequence ID" value="QIS19510.1"/>
    <property type="molecule type" value="Genomic_DNA"/>
</dbReference>
<name>A0A6G9Z255_9NOCA</name>
<evidence type="ECO:0000256" key="2">
    <source>
        <dbReference type="SAM" id="Phobius"/>
    </source>
</evidence>
<dbReference type="Proteomes" id="UP000500953">
    <property type="component" value="Chromosome"/>
</dbReference>
<dbReference type="AlphaFoldDB" id="A0A6G9Z255"/>
<keyword evidence="2" id="KW-0812">Transmembrane</keyword>
<keyword evidence="2" id="KW-1133">Transmembrane helix</keyword>
<proteinExistence type="predicted"/>
<dbReference type="InterPro" id="IPR050039">
    <property type="entry name" value="MAB_1171c-like"/>
</dbReference>
<feature type="transmembrane region" description="Helical" evidence="2">
    <location>
        <begin position="178"/>
        <end position="196"/>
    </location>
</feature>
<evidence type="ECO:0000313" key="4">
    <source>
        <dbReference type="EMBL" id="QIS19510.1"/>
    </source>
</evidence>
<accession>A0A6G9Z255</accession>
<sequence length="413" mass="45210">MTAFLAATRPLVVALCAAAFLYQLVRTTRMYRDPAAVALLVATASGVVSWIVTTPVVGRRLQAWTGLVDVSTLLMELLAAAVLSPALLIAVTTWSNPPAAATRKIWLTIGYGLVVGVVMVGLWTVAALGAGHGTDPVADMSRPAVIAYLVFYLVSFNAGLVMLIRLSLSSARVSPDRWLRRGLIAATVGAGCYLFLSLDRLVAVPVQLVTHHPARWEALNGAASRIGIAGIIAGLMLPSAAAHWAQATRWWRRLRLLHALYPLWRDLHRAFPEVSLFHDTIDWRSYLDTDELGYLLRRRVIEIRDCWRALRPYLPPPPDRIGDNADLAAAAANSLRTALAARRNREPPNEESGPSTLERLETNDLDEDIAWLVQVGRSYATGPDRGSGTKPHDGSRRSQADAPGRHARRRMHS</sequence>
<keyword evidence="2" id="KW-0472">Membrane</keyword>
<evidence type="ECO:0000259" key="3">
    <source>
        <dbReference type="Pfam" id="PF20182"/>
    </source>
</evidence>
<organism evidence="4 5">
    <name type="scientific">Nocardia terpenica</name>
    <dbReference type="NCBI Taxonomy" id="455432"/>
    <lineage>
        <taxon>Bacteria</taxon>
        <taxon>Bacillati</taxon>
        <taxon>Actinomycetota</taxon>
        <taxon>Actinomycetes</taxon>
        <taxon>Mycobacteriales</taxon>
        <taxon>Nocardiaceae</taxon>
        <taxon>Nocardia</taxon>
    </lineage>
</organism>
<protein>
    <recommendedName>
        <fullName evidence="3">DUF6545 domain-containing protein</fullName>
    </recommendedName>
</protein>
<feature type="compositionally biased region" description="Basic and acidic residues" evidence="1">
    <location>
        <begin position="390"/>
        <end position="399"/>
    </location>
</feature>
<reference evidence="4 5" key="1">
    <citation type="journal article" date="2019" name="ACS Chem. Biol.">
        <title>Identification and Mobilization of a Cryptic Antibiotic Biosynthesis Gene Locus from a Human-Pathogenic Nocardia Isolate.</title>
        <authorList>
            <person name="Herisse M."/>
            <person name="Ishida K."/>
            <person name="Porter J.L."/>
            <person name="Howden B."/>
            <person name="Hertweck C."/>
            <person name="Stinear T.P."/>
            <person name="Pidot S.J."/>
        </authorList>
    </citation>
    <scope>NUCLEOTIDE SEQUENCE [LARGE SCALE GENOMIC DNA]</scope>
    <source>
        <strain evidence="4 5">AUSMDU00012715</strain>
    </source>
</reference>
<feature type="transmembrane region" description="Helical" evidence="2">
    <location>
        <begin position="105"/>
        <end position="125"/>
    </location>
</feature>
<feature type="region of interest" description="Disordered" evidence="1">
    <location>
        <begin position="378"/>
        <end position="413"/>
    </location>
</feature>
<evidence type="ECO:0000256" key="1">
    <source>
        <dbReference type="SAM" id="MobiDB-lite"/>
    </source>
</evidence>
<dbReference type="Pfam" id="PF20182">
    <property type="entry name" value="DUF6545"/>
    <property type="match status" value="1"/>
</dbReference>
<gene>
    <name evidence="4" type="ORF">F6W96_15700</name>
</gene>
<feature type="region of interest" description="Disordered" evidence="1">
    <location>
        <begin position="339"/>
        <end position="360"/>
    </location>
</feature>
<feature type="transmembrane region" description="Helical" evidence="2">
    <location>
        <begin position="226"/>
        <end position="245"/>
    </location>
</feature>
<feature type="transmembrane region" description="Helical" evidence="2">
    <location>
        <begin position="70"/>
        <end position="93"/>
    </location>
</feature>
<evidence type="ECO:0000313" key="5">
    <source>
        <dbReference type="Proteomes" id="UP000500953"/>
    </source>
</evidence>